<dbReference type="HOGENOM" id="CLU_068390_3_1_6"/>
<dbReference type="Pfam" id="PF04391">
    <property type="entry name" value="DUF533"/>
    <property type="match status" value="1"/>
</dbReference>
<evidence type="ECO:0000313" key="2">
    <source>
        <dbReference type="Proteomes" id="UP000000248"/>
    </source>
</evidence>
<dbReference type="InterPro" id="IPR029024">
    <property type="entry name" value="TerB-like"/>
</dbReference>
<reference evidence="1 2" key="1">
    <citation type="journal article" date="2007" name="Nat. Biotechnol.">
        <title>Genome sequence and identification of candidate vaccine antigens from the animal pathogen Dichelobacter nodosus.</title>
        <authorList>
            <person name="Myers G.S."/>
            <person name="Parker D."/>
            <person name="Al-Hasani K."/>
            <person name="Kennan R.M."/>
            <person name="Seemann T."/>
            <person name="Ren Q."/>
            <person name="Badger J.H."/>
            <person name="Selengut J.D."/>
            <person name="Deboy R.T."/>
            <person name="Tettelin H."/>
            <person name="Boyce J.D."/>
            <person name="McCarl V.P."/>
            <person name="Han X."/>
            <person name="Nelson W.C."/>
            <person name="Madupu R."/>
            <person name="Mohamoud Y."/>
            <person name="Holley T."/>
            <person name="Fedorova N."/>
            <person name="Khouri H."/>
            <person name="Bottomley S.P."/>
            <person name="Whittington R.J."/>
            <person name="Adler B."/>
            <person name="Songer J.G."/>
            <person name="Rood J.I."/>
            <person name="Paulsen I.T."/>
        </authorList>
    </citation>
    <scope>NUCLEOTIDE SEQUENCE [LARGE SCALE GENOMIC DNA]</scope>
    <source>
        <strain evidence="1 2">VCS1703A</strain>
    </source>
</reference>
<dbReference type="KEGG" id="dno:DNO_0879"/>
<dbReference type="CDD" id="cd07178">
    <property type="entry name" value="terB_like_YebE"/>
    <property type="match status" value="1"/>
</dbReference>
<dbReference type="Gene3D" id="1.10.3680.10">
    <property type="entry name" value="TerB-like"/>
    <property type="match status" value="1"/>
</dbReference>
<dbReference type="OrthoDB" id="5459344at2"/>
<gene>
    <name evidence="1" type="ordered locus">DNO_0879</name>
</gene>
<keyword evidence="2" id="KW-1185">Reference proteome</keyword>
<accession>A5EYA7</accession>
<dbReference type="RefSeq" id="WP_012031200.1">
    <property type="nucleotide sequence ID" value="NC_009446.1"/>
</dbReference>
<dbReference type="eggNOG" id="COG2979">
    <property type="taxonomic scope" value="Bacteria"/>
</dbReference>
<dbReference type="SUPFAM" id="SSF158682">
    <property type="entry name" value="TerB-like"/>
    <property type="match status" value="1"/>
</dbReference>
<dbReference type="Proteomes" id="UP000000248">
    <property type="component" value="Chromosome"/>
</dbReference>
<name>A5EYA7_DICNV</name>
<organism evidence="1 2">
    <name type="scientific">Dichelobacter nodosus (strain VCS1703A)</name>
    <dbReference type="NCBI Taxonomy" id="246195"/>
    <lineage>
        <taxon>Bacteria</taxon>
        <taxon>Pseudomonadati</taxon>
        <taxon>Pseudomonadota</taxon>
        <taxon>Gammaproteobacteria</taxon>
        <taxon>Cardiobacteriales</taxon>
        <taxon>Cardiobacteriaceae</taxon>
        <taxon>Dichelobacter</taxon>
    </lineage>
</organism>
<dbReference type="STRING" id="246195.DNO_0879"/>
<proteinExistence type="predicted"/>
<sequence>MNINELLNNILQISQQNQGISGRGLDKKLQEILNGYQNHNPLKNAFNDPDLIKKLGGGALAVGVLSLLLGGKDNNKRSVSGSIMRMGSLAAIGTLAYQALQNWQENQSHNAPLNQPSSNRAAQEAERNSRIILKAMIAAAQANGVIDDAERAMILQQIGAVEDEQTQRWLAHALNYPVTPQAIAEEVGQDPVLASEVYLTSRIICGTLDQQETDYLQQLQCALGLDEQFVKQLEARAGF</sequence>
<dbReference type="InterPro" id="IPR007486">
    <property type="entry name" value="YebE"/>
</dbReference>
<protein>
    <submittedName>
        <fullName evidence="1">Uncharacterized protein</fullName>
    </submittedName>
</protein>
<dbReference type="AlphaFoldDB" id="A5EYA7"/>
<dbReference type="EMBL" id="CP000513">
    <property type="protein sequence ID" value="ABQ13371.1"/>
    <property type="molecule type" value="Genomic_DNA"/>
</dbReference>
<evidence type="ECO:0000313" key="1">
    <source>
        <dbReference type="EMBL" id="ABQ13371.1"/>
    </source>
</evidence>